<sequence>MGDDRMKRTFDLQESAEEEAAMEILDLLALQVRRVKRGIKATRDHGYAVYSNFL</sequence>
<dbReference type="EMBL" id="CP026244">
    <property type="protein sequence ID" value="AWO97702.1"/>
    <property type="molecule type" value="Genomic_DNA"/>
</dbReference>
<accession>A0A2U9B182</accession>
<organism evidence="1 2">
    <name type="scientific">Scophthalmus maximus</name>
    <name type="common">Turbot</name>
    <name type="synonym">Psetta maxima</name>
    <dbReference type="NCBI Taxonomy" id="52904"/>
    <lineage>
        <taxon>Eukaryota</taxon>
        <taxon>Metazoa</taxon>
        <taxon>Chordata</taxon>
        <taxon>Craniata</taxon>
        <taxon>Vertebrata</taxon>
        <taxon>Euteleostomi</taxon>
        <taxon>Actinopterygii</taxon>
        <taxon>Neopterygii</taxon>
        <taxon>Teleostei</taxon>
        <taxon>Neoteleostei</taxon>
        <taxon>Acanthomorphata</taxon>
        <taxon>Carangaria</taxon>
        <taxon>Pleuronectiformes</taxon>
        <taxon>Pleuronectoidei</taxon>
        <taxon>Scophthalmidae</taxon>
        <taxon>Scophthalmus</taxon>
    </lineage>
</organism>
<reference evidence="1 2" key="1">
    <citation type="submission" date="2017-12" db="EMBL/GenBank/DDBJ databases">
        <title>Integrating genomic resources of turbot (Scophthalmus maximus) in depth evaluation of genetic and physical mapping variation across individuals.</title>
        <authorList>
            <person name="Martinez P."/>
        </authorList>
    </citation>
    <scope>NUCLEOTIDE SEQUENCE [LARGE SCALE GENOMIC DNA]</scope>
</reference>
<evidence type="ECO:0000313" key="1">
    <source>
        <dbReference type="EMBL" id="AWO97702.1"/>
    </source>
</evidence>
<keyword evidence="2" id="KW-1185">Reference proteome</keyword>
<evidence type="ECO:0000313" key="2">
    <source>
        <dbReference type="Proteomes" id="UP000246464"/>
    </source>
</evidence>
<gene>
    <name evidence="1" type="ORF">SMAX5B_016622</name>
</gene>
<dbReference type="Proteomes" id="UP000246464">
    <property type="component" value="Chromosome 2"/>
</dbReference>
<proteinExistence type="predicted"/>
<protein>
    <submittedName>
        <fullName evidence="1">Uncharacterized protein</fullName>
    </submittedName>
</protein>
<dbReference type="AlphaFoldDB" id="A0A2U9B182"/>
<name>A0A2U9B182_SCOMX</name>